<dbReference type="InterPro" id="IPR026694">
    <property type="entry name" value="CUSTOS"/>
</dbReference>
<accession>A0A9P0AZB5</accession>
<dbReference type="PANTHER" id="PTHR14482:SF0">
    <property type="entry name" value="PROTEIN CUSTOS"/>
    <property type="match status" value="1"/>
</dbReference>
<keyword evidence="8" id="KW-1185">Reference proteome</keyword>
<sequence length="192" mass="22154">MSDSSSEDENLELLREAADSQFICDDMFNDKSKNGDVAVKIDVNNLPPSLRKSKDEDEQFNLFHVTPEFRNYVAKHLSKLLEENLKKKLISVSDKCEKKKKRKGGVKLLRNSEVFIKISKNKDEAIERKRKDILPCVSQDVSENELKIIAVSGDDILERKGVESWCKRTKKKPFKYKKVKNGTFQYVPDTNI</sequence>
<dbReference type="GO" id="GO:0005635">
    <property type="term" value="C:nuclear envelope"/>
    <property type="evidence" value="ECO:0007669"/>
    <property type="project" value="UniProtKB-SubCell"/>
</dbReference>
<gene>
    <name evidence="7" type="ORF">MELIAE_LOCUS3999</name>
</gene>
<proteinExistence type="inferred from homology"/>
<evidence type="ECO:0000256" key="6">
    <source>
        <dbReference type="ARBA" id="ARBA00023242"/>
    </source>
</evidence>
<dbReference type="AlphaFoldDB" id="A0A9P0AZB5"/>
<organism evidence="7 8">
    <name type="scientific">Brassicogethes aeneus</name>
    <name type="common">Rape pollen beetle</name>
    <name type="synonym">Meligethes aeneus</name>
    <dbReference type="NCBI Taxonomy" id="1431903"/>
    <lineage>
        <taxon>Eukaryota</taxon>
        <taxon>Metazoa</taxon>
        <taxon>Ecdysozoa</taxon>
        <taxon>Arthropoda</taxon>
        <taxon>Hexapoda</taxon>
        <taxon>Insecta</taxon>
        <taxon>Pterygota</taxon>
        <taxon>Neoptera</taxon>
        <taxon>Endopterygota</taxon>
        <taxon>Coleoptera</taxon>
        <taxon>Polyphaga</taxon>
        <taxon>Cucujiformia</taxon>
        <taxon>Nitidulidae</taxon>
        <taxon>Meligethinae</taxon>
        <taxon>Brassicogethes</taxon>
    </lineage>
</organism>
<keyword evidence="4" id="KW-0217">Developmental protein</keyword>
<evidence type="ECO:0000256" key="3">
    <source>
        <dbReference type="ARBA" id="ARBA00013465"/>
    </source>
</evidence>
<evidence type="ECO:0000256" key="4">
    <source>
        <dbReference type="ARBA" id="ARBA00022473"/>
    </source>
</evidence>
<dbReference type="Pfam" id="PF23999">
    <property type="entry name" value="CUSTOS"/>
    <property type="match status" value="1"/>
</dbReference>
<dbReference type="PANTHER" id="PTHR14482">
    <property type="entry name" value="CHROMOSOME 12 ORF 43 HOMOLOG"/>
    <property type="match status" value="1"/>
</dbReference>
<evidence type="ECO:0000256" key="1">
    <source>
        <dbReference type="ARBA" id="ARBA00004259"/>
    </source>
</evidence>
<comment type="similarity">
    <text evidence="2">Belongs to the CUSTOS family.</text>
</comment>
<dbReference type="GO" id="GO:0016055">
    <property type="term" value="P:Wnt signaling pathway"/>
    <property type="evidence" value="ECO:0007669"/>
    <property type="project" value="UniProtKB-KW"/>
</dbReference>
<evidence type="ECO:0000256" key="5">
    <source>
        <dbReference type="ARBA" id="ARBA00022687"/>
    </source>
</evidence>
<name>A0A9P0AZB5_BRAAE</name>
<dbReference type="EMBL" id="OV121133">
    <property type="protein sequence ID" value="CAH0551365.1"/>
    <property type="molecule type" value="Genomic_DNA"/>
</dbReference>
<evidence type="ECO:0000313" key="7">
    <source>
        <dbReference type="EMBL" id="CAH0551365.1"/>
    </source>
</evidence>
<reference evidence="7" key="1">
    <citation type="submission" date="2021-12" db="EMBL/GenBank/DDBJ databases">
        <authorList>
            <person name="King R."/>
        </authorList>
    </citation>
    <scope>NUCLEOTIDE SEQUENCE</scope>
</reference>
<keyword evidence="5" id="KW-0879">Wnt signaling pathway</keyword>
<dbReference type="Proteomes" id="UP001154078">
    <property type="component" value="Chromosome 2"/>
</dbReference>
<evidence type="ECO:0000313" key="8">
    <source>
        <dbReference type="Proteomes" id="UP001154078"/>
    </source>
</evidence>
<dbReference type="OrthoDB" id="8196889at2759"/>
<protein>
    <recommendedName>
        <fullName evidence="3">Protein CUSTOS</fullName>
    </recommendedName>
</protein>
<comment type="subcellular location">
    <subcellularLocation>
        <location evidence="1">Nucleus envelope</location>
    </subcellularLocation>
</comment>
<keyword evidence="6" id="KW-0539">Nucleus</keyword>
<evidence type="ECO:0000256" key="2">
    <source>
        <dbReference type="ARBA" id="ARBA00008632"/>
    </source>
</evidence>